<dbReference type="EMBL" id="LUGG01000025">
    <property type="protein sequence ID" value="OBZ67097.1"/>
    <property type="molecule type" value="Genomic_DNA"/>
</dbReference>
<comment type="caution">
    <text evidence="1">The sequence shown here is derived from an EMBL/GenBank/DDBJ whole genome shotgun (WGS) entry which is preliminary data.</text>
</comment>
<reference evidence="1 2" key="1">
    <citation type="submission" date="2016-03" db="EMBL/GenBank/DDBJ databases">
        <title>Whole genome sequencing of Grifola frondosa 9006-11.</title>
        <authorList>
            <person name="Min B."/>
            <person name="Park H."/>
            <person name="Kim J.-G."/>
            <person name="Cho H."/>
            <person name="Oh Y.-L."/>
            <person name="Kong W.-S."/>
            <person name="Choi I.-G."/>
        </authorList>
    </citation>
    <scope>NUCLEOTIDE SEQUENCE [LARGE SCALE GENOMIC DNA]</scope>
    <source>
        <strain evidence="1 2">9006-11</strain>
    </source>
</reference>
<accession>A0A1C7LSS8</accession>
<gene>
    <name evidence="1" type="ORF">A0H81_12969</name>
</gene>
<dbReference type="AlphaFoldDB" id="A0A1C7LSS8"/>
<evidence type="ECO:0000313" key="1">
    <source>
        <dbReference type="EMBL" id="OBZ67097.1"/>
    </source>
</evidence>
<proteinExistence type="predicted"/>
<protein>
    <submittedName>
        <fullName evidence="1">Uncharacterized protein</fullName>
    </submittedName>
</protein>
<keyword evidence="2" id="KW-1185">Reference proteome</keyword>
<sequence>MVSKLVKAFLRREAEQCTYHENRNFSVSDADQLGQQFIGYPPADNQFTRGHFHFLKTLFRNAHSQVEDQGSFEEFSAKSGYQKTIPLQCMLAEELGNQSVWPDSTDRHFEPATKFPVDRTNAATTLYFQGEGKRFHSQRAVDMVVPILLSDDKL</sequence>
<evidence type="ECO:0000313" key="2">
    <source>
        <dbReference type="Proteomes" id="UP000092993"/>
    </source>
</evidence>
<dbReference type="Proteomes" id="UP000092993">
    <property type="component" value="Unassembled WGS sequence"/>
</dbReference>
<organism evidence="1 2">
    <name type="scientific">Grifola frondosa</name>
    <name type="common">Maitake</name>
    <name type="synonym">Polyporus frondosus</name>
    <dbReference type="NCBI Taxonomy" id="5627"/>
    <lineage>
        <taxon>Eukaryota</taxon>
        <taxon>Fungi</taxon>
        <taxon>Dikarya</taxon>
        <taxon>Basidiomycota</taxon>
        <taxon>Agaricomycotina</taxon>
        <taxon>Agaricomycetes</taxon>
        <taxon>Polyporales</taxon>
        <taxon>Grifolaceae</taxon>
        <taxon>Grifola</taxon>
    </lineage>
</organism>
<name>A0A1C7LSS8_GRIFR</name>